<keyword evidence="2" id="KW-1185">Reference proteome</keyword>
<dbReference type="Proteomes" id="UP000093053">
    <property type="component" value="Chromosome"/>
</dbReference>
<dbReference type="KEGG" id="led:BBK82_35960"/>
<organism evidence="1 2">
    <name type="scientific">Lentzea guizhouensis</name>
    <dbReference type="NCBI Taxonomy" id="1586287"/>
    <lineage>
        <taxon>Bacteria</taxon>
        <taxon>Bacillati</taxon>
        <taxon>Actinomycetota</taxon>
        <taxon>Actinomycetes</taxon>
        <taxon>Pseudonocardiales</taxon>
        <taxon>Pseudonocardiaceae</taxon>
        <taxon>Lentzea</taxon>
    </lineage>
</organism>
<evidence type="ECO:0000313" key="1">
    <source>
        <dbReference type="EMBL" id="ANZ40600.1"/>
    </source>
</evidence>
<dbReference type="AlphaFoldDB" id="A0A1B2HS84"/>
<protein>
    <submittedName>
        <fullName evidence="1">Uncharacterized protein</fullName>
    </submittedName>
</protein>
<gene>
    <name evidence="1" type="ORF">BBK82_35960</name>
</gene>
<reference evidence="1 2" key="1">
    <citation type="submission" date="2016-07" db="EMBL/GenBank/DDBJ databases">
        <title>Complete genome sequence of the Lentzea guizhouensis DHS C013.</title>
        <authorList>
            <person name="Cao C."/>
        </authorList>
    </citation>
    <scope>NUCLEOTIDE SEQUENCE [LARGE SCALE GENOMIC DNA]</scope>
    <source>
        <strain evidence="1 2">DHS C013</strain>
    </source>
</reference>
<name>A0A1B2HS84_9PSEU</name>
<sequence length="83" mass="9640">MSTNAFQDVQTSRAWQRAVSVELIEGVGSVVAEFFDVGVSRRWSWLDRPKRRRCWPLPQTLWGARILHTRVELRWSGTVVRSA</sequence>
<accession>A0A1B2HS84</accession>
<evidence type="ECO:0000313" key="2">
    <source>
        <dbReference type="Proteomes" id="UP000093053"/>
    </source>
</evidence>
<dbReference type="EMBL" id="CP016793">
    <property type="protein sequence ID" value="ANZ40600.1"/>
    <property type="molecule type" value="Genomic_DNA"/>
</dbReference>
<proteinExistence type="predicted"/>